<feature type="domain" description="Amidase" evidence="2">
    <location>
        <begin position="91"/>
        <end position="500"/>
    </location>
</feature>
<proteinExistence type="predicted"/>
<dbReference type="PANTHER" id="PTHR11895">
    <property type="entry name" value="TRANSAMIDASE"/>
    <property type="match status" value="1"/>
</dbReference>
<evidence type="ECO:0000256" key="1">
    <source>
        <dbReference type="SAM" id="MobiDB-lite"/>
    </source>
</evidence>
<dbReference type="InterPro" id="IPR023631">
    <property type="entry name" value="Amidase_dom"/>
</dbReference>
<dbReference type="PROSITE" id="PS00571">
    <property type="entry name" value="AMIDASES"/>
    <property type="match status" value="1"/>
</dbReference>
<accession>Q8KRD8</accession>
<dbReference type="Gene3D" id="3.90.1300.10">
    <property type="entry name" value="Amidase signature (AS) domain"/>
    <property type="match status" value="1"/>
</dbReference>
<dbReference type="InterPro" id="IPR036928">
    <property type="entry name" value="AS_sf"/>
</dbReference>
<protein>
    <submittedName>
        <fullName evidence="3">Enantioselective amidase</fullName>
    </submittedName>
</protein>
<evidence type="ECO:0000259" key="2">
    <source>
        <dbReference type="Pfam" id="PF01425"/>
    </source>
</evidence>
<dbReference type="EMBL" id="AY026386">
    <property type="protein sequence ID" value="AAK11724.1"/>
    <property type="molecule type" value="Genomic_DNA"/>
</dbReference>
<gene>
    <name evidence="3" type="primary">amdA</name>
</gene>
<dbReference type="InterPro" id="IPR000120">
    <property type="entry name" value="Amidase"/>
</dbReference>
<dbReference type="AlphaFoldDB" id="Q8KRD8"/>
<dbReference type="GO" id="GO:0003824">
    <property type="term" value="F:catalytic activity"/>
    <property type="evidence" value="ECO:0007669"/>
    <property type="project" value="InterPro"/>
</dbReference>
<dbReference type="Pfam" id="PF01425">
    <property type="entry name" value="Amidase"/>
    <property type="match status" value="1"/>
</dbReference>
<dbReference type="PANTHER" id="PTHR11895:SF170">
    <property type="entry name" value="AMIDASE"/>
    <property type="match status" value="1"/>
</dbReference>
<feature type="compositionally biased region" description="Basic and acidic residues" evidence="1">
    <location>
        <begin position="65"/>
        <end position="74"/>
    </location>
</feature>
<dbReference type="InterPro" id="IPR020556">
    <property type="entry name" value="Amidase_CS"/>
</dbReference>
<dbReference type="Gene3D" id="1.10.20.60">
    <property type="entry name" value="Glu-tRNAGln amidotransferase C subunit, N-terminal domain"/>
    <property type="match status" value="1"/>
</dbReference>
<reference evidence="3" key="1">
    <citation type="journal article" date="2002" name="Appl. Environ. Microbiol.">
        <title>Cloning and heterologous expression of an enantioselective amidase from Rhodococcus erythropolis strain MP50.</title>
        <authorList>
            <person name="Trott S."/>
            <person name="Burger S."/>
            <person name="Calaminus C."/>
            <person name="Stolz A."/>
        </authorList>
    </citation>
    <scope>NUCLEOTIDE SEQUENCE</scope>
    <source>
        <strain evidence="3">MP50</strain>
    </source>
</reference>
<sequence length="525" mass="55542">MRPNRPFGHVRPPTAEQLQEYSARHHFDLDEELAAQLVPVVAEMVTAFDLIDELPQPPQPPTPYTDRDIGREPTGDEDPFNAFIRFCRVEGATEGPLSDLTAAIKDCIAIAGMPTTNGSRMLPTVIATEDAVVVERLLAAGATIVGKTNLEDMAMGIGEGSVYGPALNPNNPAHGTGGSSSGSGAAVAAGMVDFALGVDEAGSIRIPAAWCGLVGMKATHGLVPSYGLTYMDHTLDHIGPITRGVELNARVLEVLAGADWRDPQWVRNLPEPENYGSALGEGVSGLRFAVVEESLEPNGATPDVIAAFNQGLAALESAGATIERVSVPLWTAAWPIQSGVMAFNARAMADSAGVGYFHKGRVDVSTAVTTAAQSRTTHKDLAILSRLMLVIAEHLRDEYLGIHYAKAQNLRLELGKQIDAVLQDRAALLTPTTPTVANELLSGRQDTMSMIPRMTGNAILNTCPLDLTGHPALTVPTGAGEKGLPVGLQVIGRHFEESTLYRTGAVIEAAGLWELAAEPSAPVLR</sequence>
<name>Q8KRD8_RHOER</name>
<organism evidence="3">
    <name type="scientific">Rhodococcus erythropolis</name>
    <name type="common">Arthrobacter picolinophilus</name>
    <dbReference type="NCBI Taxonomy" id="1833"/>
    <lineage>
        <taxon>Bacteria</taxon>
        <taxon>Bacillati</taxon>
        <taxon>Actinomycetota</taxon>
        <taxon>Actinomycetes</taxon>
        <taxon>Mycobacteriales</taxon>
        <taxon>Nocardiaceae</taxon>
        <taxon>Rhodococcus</taxon>
        <taxon>Rhodococcus erythropolis group</taxon>
    </lineage>
</organism>
<feature type="region of interest" description="Disordered" evidence="1">
    <location>
        <begin position="51"/>
        <end position="77"/>
    </location>
</feature>
<dbReference type="SUPFAM" id="SSF75304">
    <property type="entry name" value="Amidase signature (AS) enzymes"/>
    <property type="match status" value="1"/>
</dbReference>
<evidence type="ECO:0000313" key="3">
    <source>
        <dbReference type="EMBL" id="AAK11724.1"/>
    </source>
</evidence>